<comment type="caution">
    <text evidence="1">The sequence shown here is derived from an EMBL/GenBank/DDBJ whole genome shotgun (WGS) entry which is preliminary data.</text>
</comment>
<keyword evidence="1" id="KW-0456">Lyase</keyword>
<dbReference type="EMBL" id="JBHFPV010000004">
    <property type="protein sequence ID" value="MFH6604791.1"/>
    <property type="molecule type" value="Genomic_DNA"/>
</dbReference>
<keyword evidence="2" id="KW-1185">Reference proteome</keyword>
<proteinExistence type="predicted"/>
<gene>
    <name evidence="1" type="primary">trpC</name>
    <name evidence="1" type="ORF">ACEZ3G_14975</name>
</gene>
<name>A0ACC7LM07_9FLAO</name>
<evidence type="ECO:0000313" key="2">
    <source>
        <dbReference type="Proteomes" id="UP001595191"/>
    </source>
</evidence>
<protein>
    <submittedName>
        <fullName evidence="1">Indole-3-glycerol phosphate synthase TrpC</fullName>
        <ecNumber evidence="1">4.1.1.48</ecNumber>
    </submittedName>
</protein>
<dbReference type="Proteomes" id="UP001595191">
    <property type="component" value="Unassembled WGS sequence"/>
</dbReference>
<accession>A0ACC7LM07</accession>
<sequence>MNILDKIVADKRKEVNLKKSLIPVSQLESSVLFRRETVSLGNALRNSATGIIAEHKRRSPSKSEINQNLNVQEVASGYENAGVCGMSVLTDGKYFGGSLDDLLLARATVGIPLLRKEFIIDEYQILEAKAHGADVILLIAAILPREAIKNFSEFAKSLDLDVLLEVHNQDELHKSIMSSIDMLGVNNRNLKTFEVDLNTSRNLSRLIPDEFVKVSESGISSPVAIRDLKTYGYQGFLIGENFMATNNPGKNAKEFIELIKENDEA</sequence>
<reference evidence="1" key="1">
    <citation type="submission" date="2024-09" db="EMBL/GenBank/DDBJ databases">
        <authorList>
            <person name="Liu J."/>
        </authorList>
    </citation>
    <scope>NUCLEOTIDE SEQUENCE</scope>
    <source>
        <strain evidence="1">NBU2967</strain>
    </source>
</reference>
<organism evidence="1 2">
    <name type="scientific">Meishania litoralis</name>
    <dbReference type="NCBI Taxonomy" id="3434685"/>
    <lineage>
        <taxon>Bacteria</taxon>
        <taxon>Pseudomonadati</taxon>
        <taxon>Bacteroidota</taxon>
        <taxon>Flavobacteriia</taxon>
        <taxon>Flavobacteriales</taxon>
        <taxon>Flavobacteriaceae</taxon>
        <taxon>Meishania</taxon>
    </lineage>
</organism>
<evidence type="ECO:0000313" key="1">
    <source>
        <dbReference type="EMBL" id="MFH6604791.1"/>
    </source>
</evidence>
<dbReference type="EC" id="4.1.1.48" evidence="1"/>